<feature type="transmembrane region" description="Helical" evidence="1">
    <location>
        <begin position="377"/>
        <end position="399"/>
    </location>
</feature>
<protein>
    <submittedName>
        <fullName evidence="2">Major Facilitator Superfamily (MFS)</fullName>
    </submittedName>
</protein>
<evidence type="ECO:0000256" key="1">
    <source>
        <dbReference type="SAM" id="Phobius"/>
    </source>
</evidence>
<dbReference type="SUPFAM" id="SSF103473">
    <property type="entry name" value="MFS general substrate transporter"/>
    <property type="match status" value="3"/>
</dbReference>
<dbReference type="InterPro" id="IPR036259">
    <property type="entry name" value="MFS_trans_sf"/>
</dbReference>
<feature type="transmembrane region" description="Helical" evidence="1">
    <location>
        <begin position="439"/>
        <end position="460"/>
    </location>
</feature>
<feature type="transmembrane region" description="Helical" evidence="1">
    <location>
        <begin position="173"/>
        <end position="192"/>
    </location>
</feature>
<keyword evidence="3" id="KW-1185">Reference proteome</keyword>
<name>A0A1V9YCF5_ACHHY</name>
<feature type="transmembrane region" description="Helical" evidence="1">
    <location>
        <begin position="627"/>
        <end position="647"/>
    </location>
</feature>
<dbReference type="OrthoDB" id="410267at2759"/>
<dbReference type="PANTHER" id="PTHR11360">
    <property type="entry name" value="MONOCARBOXYLATE TRANSPORTER"/>
    <property type="match status" value="1"/>
</dbReference>
<dbReference type="EMBL" id="JNBR01002173">
    <property type="protein sequence ID" value="OQR83415.1"/>
    <property type="molecule type" value="Genomic_DNA"/>
</dbReference>
<evidence type="ECO:0000313" key="2">
    <source>
        <dbReference type="EMBL" id="OQR83415.1"/>
    </source>
</evidence>
<feature type="transmembrane region" description="Helical" evidence="1">
    <location>
        <begin position="49"/>
        <end position="69"/>
    </location>
</feature>
<feature type="transmembrane region" description="Helical" evidence="1">
    <location>
        <begin position="659"/>
        <end position="680"/>
    </location>
</feature>
<feature type="transmembrane region" description="Helical" evidence="1">
    <location>
        <begin position="405"/>
        <end position="427"/>
    </location>
</feature>
<dbReference type="InterPro" id="IPR050327">
    <property type="entry name" value="Proton-linked_MCT"/>
</dbReference>
<accession>A0A1V9YCF5</accession>
<feature type="transmembrane region" description="Helical" evidence="1">
    <location>
        <begin position="996"/>
        <end position="1017"/>
    </location>
</feature>
<feature type="transmembrane region" description="Helical" evidence="1">
    <location>
        <begin position="1177"/>
        <end position="1201"/>
    </location>
</feature>
<feature type="transmembrane region" description="Helical" evidence="1">
    <location>
        <begin position="1239"/>
        <end position="1258"/>
    </location>
</feature>
<organism evidence="2 3">
    <name type="scientific">Achlya hypogyna</name>
    <name type="common">Oomycete</name>
    <name type="synonym">Protoachlya hypogyna</name>
    <dbReference type="NCBI Taxonomy" id="1202772"/>
    <lineage>
        <taxon>Eukaryota</taxon>
        <taxon>Sar</taxon>
        <taxon>Stramenopiles</taxon>
        <taxon>Oomycota</taxon>
        <taxon>Saprolegniomycetes</taxon>
        <taxon>Saprolegniales</taxon>
        <taxon>Achlyaceae</taxon>
        <taxon>Achlya</taxon>
    </lineage>
</organism>
<dbReference type="Proteomes" id="UP000243579">
    <property type="component" value="Unassembled WGS sequence"/>
</dbReference>
<feature type="transmembrane region" description="Helical" evidence="1">
    <location>
        <begin position="135"/>
        <end position="161"/>
    </location>
</feature>
<feature type="transmembrane region" description="Helical" evidence="1">
    <location>
        <begin position="759"/>
        <end position="779"/>
    </location>
</feature>
<feature type="transmembrane region" description="Helical" evidence="1">
    <location>
        <begin position="1300"/>
        <end position="1324"/>
    </location>
</feature>
<feature type="transmembrane region" description="Helical" evidence="1">
    <location>
        <begin position="1264"/>
        <end position="1288"/>
    </location>
</feature>
<feature type="transmembrane region" description="Helical" evidence="1">
    <location>
        <begin position="934"/>
        <end position="956"/>
    </location>
</feature>
<feature type="transmembrane region" description="Helical" evidence="1">
    <location>
        <begin position="1557"/>
        <end position="1574"/>
    </location>
</feature>
<dbReference type="Gene3D" id="1.20.1250.20">
    <property type="entry name" value="MFS general substrate transporter like domains"/>
    <property type="match status" value="2"/>
</dbReference>
<keyword evidence="1" id="KW-0812">Transmembrane</keyword>
<feature type="transmembrane region" description="Helical" evidence="1">
    <location>
        <begin position="1522"/>
        <end position="1545"/>
    </location>
</feature>
<sequence>MSYLTSYWRVQIPAKSPAEVARERWLFTVPLRRGHLTWQALRFSRWHGLAATVLVQVGCGSIYAFPALLRSLDAHFATSAEVTLLVAMTSLGLAAAISGPALERRQPRFGMGLGGACVVLGLIIAHVAVLTRCPALLVAGYGGLVGGGFGLASVASFAAVVKWFPDLRGLSTGATAMGFGAGLLLWSKVYMMLLGLESTTALTASSDLLRRIFPTSLAIVAPIFAIGVVVVRSPPPDFTVHGLDMHCMAAPSRAAVLQDEYFKVGMTLVNLHNTAYVGADGHYYEQVKALSLAQCLLSSDFALLYLGFAASVAPSVLTVARLSDMAAAHVTGGNPAAAFAIARTAAITSLAGRLLAPVASDALVYVFYANPAFARKLLLLALLAAESALLPVVGGALMAGSEAQLTAAAAALTFACGGVYAIVPCLLCDLYGVFHVGTMYGLLLACWAAAAAVVGAVVTAVDVGDVAALERLLRALCYVLAGTTTLVLFVRTSSADRFFPGYRFTVCGCVLVQIPFARPVAATLTDAGSMRSSLPVASHRCSFYLWVEDDDSISSVPSKTPAEAAAELWLLAVPGVGTCRCVRFRRWHVLLATFLTQLICGSLYAYPALVASLDVHFLGTATPDHTAMTRILLVALGCLGFAAAVAGPGLERRPPRVGMLAGTVVACVGLVVAHVAIIATSEALLILGYGVLVGMGFGLLLVVSIATAQKWYPDYRATCLGVSVLGFGAGLTLCNKLYLELLGLETTTDVPVSSAPLRRIFPVALAVAVPVLLLCSVAMRSPPATFAVNGVDMHCVAAENATDSAVAYVQDEFFKVGMTLVNFDAIRASNDAFLGTDGHYYQQVKALSLAQCLLSTDFALLYIAFAAAVAPSIVMVSQLVNLTAAHFTGGDSATAMAFARIPVAANLAGRLLAPLASDAVVRVFYANPAFARKVVLLALVAVEGFMLVCIAAAVAAGDYAQYRWAVSAMTFACGGAFAIVPCLLSDLYGVFNMGTMYGLILTSWCAGVIAVGAALSATDVGDAAALIRLLHALGGVLAAAWLLLWGVRTNSADRFFPGYQLSACGKVFVQLPFGRTAAPTLSDEVSSSTDARGLSVIVAKSPPRSSFFLWHDNHFTAVDPSETSSICEEASEPYWHIEAPTKSPCEEAAERWFVAVPRPCGDGFVTWHGVRFRRWQLLLATVAVQLCCGVVYAYPVLSPAIASRFDGARAVDIEYAACAAIGMIGTFAGPALERHPPRAAMALGSALTLLGLGIAHAAVALEAFWLLVAGGGVLLGAGSMVLLLVSIATVQKWFPNSRGLAMGVSCASFALGIWCWCLLFAAFAAADVATVFPCCALVAAPVLMLSSIAMRSPPLDYVVNGVDVHCIVVGPAASVTEAPICDLSLVHDTDVDRASPLVGTTCHYYHLVKTLSLAQCLLSTDFIFLYVAFAAGVAPNIVFMAKLAAATTALFGSAAAVAANTTTMATFMAGQLLAPPISDVVIRVFYANPAFARKVALLLFIGIECVALLRLAEAIAARDQSAYEWCSALVAFTCGCAHSTVPCLVIDLDGVYHMGTVYGLIAASSSFLVLVVGLDSTASGTHDLVAELRAMSYVLIASWLLLWLVRTNSPDRFFPGYQVTLCGRVLVQIPFGVPKQAPVADVTSGSFYRWDGGDTRGSAAAGSTLISLFDPRILELHPLAA</sequence>
<dbReference type="PANTHER" id="PTHR11360:SF317">
    <property type="entry name" value="MAJOR FACILITATOR SUPERFAMILY (MFS) PROFILE DOMAIN-CONTAINING PROTEIN-RELATED"/>
    <property type="match status" value="1"/>
</dbReference>
<feature type="transmembrane region" description="Helical" evidence="1">
    <location>
        <begin position="686"/>
        <end position="707"/>
    </location>
</feature>
<feature type="transmembrane region" description="Helical" evidence="1">
    <location>
        <begin position="892"/>
        <end position="913"/>
    </location>
</feature>
<keyword evidence="1" id="KW-1133">Transmembrane helix</keyword>
<feature type="transmembrane region" description="Helical" evidence="1">
    <location>
        <begin position="1586"/>
        <end position="1605"/>
    </location>
</feature>
<proteinExistence type="predicted"/>
<feature type="transmembrane region" description="Helical" evidence="1">
    <location>
        <begin position="962"/>
        <end position="984"/>
    </location>
</feature>
<gene>
    <name evidence="2" type="ORF">ACHHYP_14747</name>
</gene>
<feature type="transmembrane region" description="Helical" evidence="1">
    <location>
        <begin position="1213"/>
        <end position="1232"/>
    </location>
</feature>
<feature type="transmembrane region" description="Helical" evidence="1">
    <location>
        <begin position="1330"/>
        <end position="1350"/>
    </location>
</feature>
<feature type="transmembrane region" description="Helical" evidence="1">
    <location>
        <begin position="109"/>
        <end position="129"/>
    </location>
</feature>
<evidence type="ECO:0000313" key="3">
    <source>
        <dbReference type="Proteomes" id="UP000243579"/>
    </source>
</evidence>
<feature type="transmembrane region" description="Helical" evidence="1">
    <location>
        <begin position="859"/>
        <end position="880"/>
    </location>
</feature>
<feature type="transmembrane region" description="Helical" evidence="1">
    <location>
        <begin position="719"/>
        <end position="739"/>
    </location>
</feature>
<feature type="transmembrane region" description="Helical" evidence="1">
    <location>
        <begin position="1495"/>
        <end position="1516"/>
    </location>
</feature>
<keyword evidence="1" id="KW-0472">Membrane</keyword>
<feature type="transmembrane region" description="Helical" evidence="1">
    <location>
        <begin position="1023"/>
        <end position="1044"/>
    </location>
</feature>
<feature type="transmembrane region" description="Helical" evidence="1">
    <location>
        <begin position="75"/>
        <end position="97"/>
    </location>
</feature>
<feature type="transmembrane region" description="Helical" evidence="1">
    <location>
        <begin position="589"/>
        <end position="607"/>
    </location>
</feature>
<feature type="transmembrane region" description="Helical" evidence="1">
    <location>
        <begin position="212"/>
        <end position="231"/>
    </location>
</feature>
<reference evidence="2 3" key="1">
    <citation type="journal article" date="2014" name="Genome Biol. Evol.">
        <title>The secreted proteins of Achlya hypogyna and Thraustotheca clavata identify the ancestral oomycete secretome and reveal gene acquisitions by horizontal gene transfer.</title>
        <authorList>
            <person name="Misner I."/>
            <person name="Blouin N."/>
            <person name="Leonard G."/>
            <person name="Richards T.A."/>
            <person name="Lane C.E."/>
        </authorList>
    </citation>
    <scope>NUCLEOTIDE SEQUENCE [LARGE SCALE GENOMIC DNA]</scope>
    <source>
        <strain evidence="2 3">ATCC 48635</strain>
    </source>
</reference>
<comment type="caution">
    <text evidence="2">The sequence shown here is derived from an EMBL/GenBank/DDBJ whole genome shotgun (WGS) entry which is preliminary data.</text>
</comment>
<feature type="transmembrane region" description="Helical" evidence="1">
    <location>
        <begin position="472"/>
        <end position="490"/>
    </location>
</feature>
<feature type="transmembrane region" description="Helical" evidence="1">
    <location>
        <begin position="302"/>
        <end position="323"/>
    </location>
</feature>